<dbReference type="AlphaFoldDB" id="A0A1Q9E7Q7"/>
<accession>A0A1Q9E7Q7</accession>
<comment type="caution">
    <text evidence="2">The sequence shown here is derived from an EMBL/GenBank/DDBJ whole genome shotgun (WGS) entry which is preliminary data.</text>
</comment>
<reference evidence="2 3" key="1">
    <citation type="submission" date="2016-02" db="EMBL/GenBank/DDBJ databases">
        <title>Genome analysis of coral dinoflagellate symbionts highlights evolutionary adaptations to a symbiotic lifestyle.</title>
        <authorList>
            <person name="Aranda M."/>
            <person name="Li Y."/>
            <person name="Liew Y.J."/>
            <person name="Baumgarten S."/>
            <person name="Simakov O."/>
            <person name="Wilson M."/>
            <person name="Piel J."/>
            <person name="Ashoor H."/>
            <person name="Bougouffa S."/>
            <person name="Bajic V.B."/>
            <person name="Ryu T."/>
            <person name="Ravasi T."/>
            <person name="Bayer T."/>
            <person name="Micklem G."/>
            <person name="Kim H."/>
            <person name="Bhak J."/>
            <person name="Lajeunesse T.C."/>
            <person name="Voolstra C.R."/>
        </authorList>
    </citation>
    <scope>NUCLEOTIDE SEQUENCE [LARGE SCALE GENOMIC DNA]</scope>
    <source>
        <strain evidence="2 3">CCMP2467</strain>
    </source>
</reference>
<dbReference type="Proteomes" id="UP000186817">
    <property type="component" value="Unassembled WGS sequence"/>
</dbReference>
<sequence length="108" mass="12494">MRFFQRRREKDADWLQQMEGNWSDRHGSCYEVFRDAAYKGTSYSCSVRIQRPSGEAEKEEKKKEETEEKEKAKEEEEEDQDLYAEAATEDTSEPSADAEAKQVATTAA</sequence>
<proteinExistence type="predicted"/>
<dbReference type="OrthoDB" id="424729at2759"/>
<feature type="compositionally biased region" description="Acidic residues" evidence="1">
    <location>
        <begin position="75"/>
        <end position="92"/>
    </location>
</feature>
<protein>
    <submittedName>
        <fullName evidence="2">Uncharacterized protein</fullName>
    </submittedName>
</protein>
<evidence type="ECO:0000313" key="3">
    <source>
        <dbReference type="Proteomes" id="UP000186817"/>
    </source>
</evidence>
<evidence type="ECO:0000313" key="2">
    <source>
        <dbReference type="EMBL" id="OLQ03441.1"/>
    </source>
</evidence>
<feature type="compositionally biased region" description="Basic and acidic residues" evidence="1">
    <location>
        <begin position="54"/>
        <end position="74"/>
    </location>
</feature>
<dbReference type="EMBL" id="LSRX01000236">
    <property type="protein sequence ID" value="OLQ03441.1"/>
    <property type="molecule type" value="Genomic_DNA"/>
</dbReference>
<gene>
    <name evidence="2" type="ORF">AK812_SmicGene13627</name>
</gene>
<organism evidence="2 3">
    <name type="scientific">Symbiodinium microadriaticum</name>
    <name type="common">Dinoflagellate</name>
    <name type="synonym">Zooxanthella microadriatica</name>
    <dbReference type="NCBI Taxonomy" id="2951"/>
    <lineage>
        <taxon>Eukaryota</taxon>
        <taxon>Sar</taxon>
        <taxon>Alveolata</taxon>
        <taxon>Dinophyceae</taxon>
        <taxon>Suessiales</taxon>
        <taxon>Symbiodiniaceae</taxon>
        <taxon>Symbiodinium</taxon>
    </lineage>
</organism>
<keyword evidence="3" id="KW-1185">Reference proteome</keyword>
<name>A0A1Q9E7Q7_SYMMI</name>
<evidence type="ECO:0000256" key="1">
    <source>
        <dbReference type="SAM" id="MobiDB-lite"/>
    </source>
</evidence>
<feature type="region of interest" description="Disordered" evidence="1">
    <location>
        <begin position="50"/>
        <end position="108"/>
    </location>
</feature>